<evidence type="ECO:0000256" key="7">
    <source>
        <dbReference type="ARBA" id="ARBA00023160"/>
    </source>
</evidence>
<keyword evidence="2 8" id="KW-0808">Transferase</keyword>
<comment type="function">
    <text evidence="8">Transfers the 4'-phosphopantetheine moiety from coenzyme A to a Ser of acyl-carrier-protein.</text>
</comment>
<comment type="catalytic activity">
    <reaction evidence="8">
        <text>apo-[ACP] + CoA = holo-[ACP] + adenosine 3',5'-bisphosphate + H(+)</text>
        <dbReference type="Rhea" id="RHEA:12068"/>
        <dbReference type="Rhea" id="RHEA-COMP:9685"/>
        <dbReference type="Rhea" id="RHEA-COMP:9690"/>
        <dbReference type="ChEBI" id="CHEBI:15378"/>
        <dbReference type="ChEBI" id="CHEBI:29999"/>
        <dbReference type="ChEBI" id="CHEBI:57287"/>
        <dbReference type="ChEBI" id="CHEBI:58343"/>
        <dbReference type="ChEBI" id="CHEBI:64479"/>
        <dbReference type="EC" id="2.7.8.7"/>
    </reaction>
</comment>
<dbReference type="NCBIfam" id="TIGR00556">
    <property type="entry name" value="pantethn_trn"/>
    <property type="match status" value="1"/>
</dbReference>
<organism evidence="10 11">
    <name type="scientific">Tsukamurella soli</name>
    <dbReference type="NCBI Taxonomy" id="644556"/>
    <lineage>
        <taxon>Bacteria</taxon>
        <taxon>Bacillati</taxon>
        <taxon>Actinomycetota</taxon>
        <taxon>Actinomycetes</taxon>
        <taxon>Mycobacteriales</taxon>
        <taxon>Tsukamurellaceae</taxon>
        <taxon>Tsukamurella</taxon>
    </lineage>
</organism>
<evidence type="ECO:0000256" key="4">
    <source>
        <dbReference type="ARBA" id="ARBA00022832"/>
    </source>
</evidence>
<reference evidence="11" key="1">
    <citation type="journal article" date="2019" name="Int. J. Syst. Evol. Microbiol.">
        <title>The Global Catalogue of Microorganisms (GCM) 10K type strain sequencing project: providing services to taxonomists for standard genome sequencing and annotation.</title>
        <authorList>
            <consortium name="The Broad Institute Genomics Platform"/>
            <consortium name="The Broad Institute Genome Sequencing Center for Infectious Disease"/>
            <person name="Wu L."/>
            <person name="Ma J."/>
        </authorList>
    </citation>
    <scope>NUCLEOTIDE SEQUENCE [LARGE SCALE GENOMIC DNA]</scope>
    <source>
        <strain evidence="11">JCM 17688</strain>
    </source>
</reference>
<keyword evidence="3 8" id="KW-0479">Metal-binding</keyword>
<dbReference type="InterPro" id="IPR008278">
    <property type="entry name" value="4-PPantetheinyl_Trfase_dom"/>
</dbReference>
<comment type="similarity">
    <text evidence="8">Belongs to the P-Pant transferase superfamily. AcpS family.</text>
</comment>
<keyword evidence="5 8" id="KW-0460">Magnesium</keyword>
<dbReference type="Pfam" id="PF01648">
    <property type="entry name" value="ACPS"/>
    <property type="match status" value="1"/>
</dbReference>
<keyword evidence="8" id="KW-0963">Cytoplasm</keyword>
<keyword evidence="7 8" id="KW-0275">Fatty acid biosynthesis</keyword>
<sequence length="137" mass="14462">MTPPVAVGCDIVAIDEIRSSIAAFGEKYLARVFTERERAESSGADGVARLAARYAAKEAALKALAITDLPTPPRTVETVLDGGVPRLVLHGDFATRARELGYEHLAVSLSHTDCHAVAVVVAARSADFLPSARDGVH</sequence>
<evidence type="ECO:0000259" key="9">
    <source>
        <dbReference type="Pfam" id="PF01648"/>
    </source>
</evidence>
<protein>
    <recommendedName>
        <fullName evidence="8">Holo-[acyl-carrier-protein] synthase</fullName>
        <shortName evidence="8">Holo-ACP synthase</shortName>
        <ecNumber evidence="8">2.7.8.7</ecNumber>
    </recommendedName>
    <alternativeName>
        <fullName evidence="8">4'-phosphopantetheinyl transferase AcpS</fullName>
    </alternativeName>
</protein>
<feature type="binding site" evidence="8">
    <location>
        <position position="58"/>
    </location>
    <ligand>
        <name>Mg(2+)</name>
        <dbReference type="ChEBI" id="CHEBI:18420"/>
    </ligand>
</feature>
<dbReference type="RefSeq" id="WP_344997896.1">
    <property type="nucleotide sequence ID" value="NZ_BAABFR010000055.1"/>
</dbReference>
<feature type="domain" description="4'-phosphopantetheinyl transferase" evidence="9">
    <location>
        <begin position="6"/>
        <end position="101"/>
    </location>
</feature>
<dbReference type="InterPro" id="IPR037143">
    <property type="entry name" value="4-PPantetheinyl_Trfase_dom_sf"/>
</dbReference>
<accession>A0ABP8JY56</accession>
<keyword evidence="1 8" id="KW-0444">Lipid biosynthesis</keyword>
<proteinExistence type="inferred from homology"/>
<dbReference type="HAMAP" id="MF_00101">
    <property type="entry name" value="AcpS"/>
    <property type="match status" value="1"/>
</dbReference>
<evidence type="ECO:0000256" key="5">
    <source>
        <dbReference type="ARBA" id="ARBA00022842"/>
    </source>
</evidence>
<dbReference type="InterPro" id="IPR004568">
    <property type="entry name" value="Ppantetheine-prot_Trfase_dom"/>
</dbReference>
<dbReference type="InterPro" id="IPR002582">
    <property type="entry name" value="ACPS"/>
</dbReference>
<evidence type="ECO:0000256" key="6">
    <source>
        <dbReference type="ARBA" id="ARBA00023098"/>
    </source>
</evidence>
<comment type="caution">
    <text evidence="10">The sequence shown here is derived from an EMBL/GenBank/DDBJ whole genome shotgun (WGS) entry which is preliminary data.</text>
</comment>
<comment type="cofactor">
    <cofactor evidence="8">
        <name>Mg(2+)</name>
        <dbReference type="ChEBI" id="CHEBI:18420"/>
    </cofactor>
</comment>
<comment type="subcellular location">
    <subcellularLocation>
        <location evidence="8">Cytoplasm</location>
    </subcellularLocation>
</comment>
<evidence type="ECO:0000256" key="1">
    <source>
        <dbReference type="ARBA" id="ARBA00022516"/>
    </source>
</evidence>
<dbReference type="EMBL" id="BAABFR010000055">
    <property type="protein sequence ID" value="GAA4397412.1"/>
    <property type="molecule type" value="Genomic_DNA"/>
</dbReference>
<evidence type="ECO:0000256" key="2">
    <source>
        <dbReference type="ARBA" id="ARBA00022679"/>
    </source>
</evidence>
<keyword evidence="4 8" id="KW-0276">Fatty acid metabolism</keyword>
<dbReference type="Gene3D" id="3.90.470.20">
    <property type="entry name" value="4'-phosphopantetheinyl transferase domain"/>
    <property type="match status" value="1"/>
</dbReference>
<dbReference type="EC" id="2.7.8.7" evidence="8"/>
<evidence type="ECO:0000256" key="8">
    <source>
        <dbReference type="HAMAP-Rule" id="MF_00101"/>
    </source>
</evidence>
<gene>
    <name evidence="8" type="primary">acpS</name>
    <name evidence="10" type="ORF">GCM10023147_32740</name>
</gene>
<evidence type="ECO:0000313" key="10">
    <source>
        <dbReference type="EMBL" id="GAA4397412.1"/>
    </source>
</evidence>
<evidence type="ECO:0000256" key="3">
    <source>
        <dbReference type="ARBA" id="ARBA00022723"/>
    </source>
</evidence>
<feature type="binding site" evidence="8">
    <location>
        <position position="10"/>
    </location>
    <ligand>
        <name>Mg(2+)</name>
        <dbReference type="ChEBI" id="CHEBI:18420"/>
    </ligand>
</feature>
<keyword evidence="6 8" id="KW-0443">Lipid metabolism</keyword>
<keyword evidence="11" id="KW-1185">Reference proteome</keyword>
<name>A0ABP8JY56_9ACTN</name>
<dbReference type="SUPFAM" id="SSF56214">
    <property type="entry name" value="4'-phosphopantetheinyl transferase"/>
    <property type="match status" value="1"/>
</dbReference>
<dbReference type="Proteomes" id="UP001500635">
    <property type="component" value="Unassembled WGS sequence"/>
</dbReference>
<evidence type="ECO:0000313" key="11">
    <source>
        <dbReference type="Proteomes" id="UP001500635"/>
    </source>
</evidence>